<name>Q2SI53_HAHCH</name>
<dbReference type="Gene3D" id="2.40.300.10">
    <property type="entry name" value="Head decoration protein D"/>
    <property type="match status" value="1"/>
</dbReference>
<dbReference type="EMBL" id="CP000155">
    <property type="protein sequence ID" value="ABC29671.1"/>
    <property type="molecule type" value="Genomic_DNA"/>
</dbReference>
<dbReference type="HOGENOM" id="CLU_134299_0_0_6"/>
<dbReference type="SUPFAM" id="SSF51274">
    <property type="entry name" value="Head decoration protein D (gpD, major capsid protein D)"/>
    <property type="match status" value="1"/>
</dbReference>
<keyword evidence="2" id="KW-1185">Reference proteome</keyword>
<proteinExistence type="predicted"/>
<dbReference type="eggNOG" id="ENOG5032B9P">
    <property type="taxonomic scope" value="Bacteria"/>
</dbReference>
<dbReference type="Proteomes" id="UP000000238">
    <property type="component" value="Chromosome"/>
</dbReference>
<dbReference type="RefSeq" id="WP_011396740.1">
    <property type="nucleotide sequence ID" value="NC_007645.1"/>
</dbReference>
<reference evidence="1 2" key="1">
    <citation type="journal article" date="2005" name="Nucleic Acids Res.">
        <title>Genomic blueprint of Hahella chejuensis, a marine microbe producing an algicidal agent.</title>
        <authorList>
            <person name="Jeong H."/>
            <person name="Yim J.H."/>
            <person name="Lee C."/>
            <person name="Choi S.-H."/>
            <person name="Park Y.K."/>
            <person name="Yoon S.H."/>
            <person name="Hur C.-G."/>
            <person name="Kang H.-Y."/>
            <person name="Kim D."/>
            <person name="Lee H.H."/>
            <person name="Park K.H."/>
            <person name="Park S.-H."/>
            <person name="Park H.-S."/>
            <person name="Lee H.K."/>
            <person name="Oh T.K."/>
            <person name="Kim J.F."/>
        </authorList>
    </citation>
    <scope>NUCLEOTIDE SEQUENCE [LARGE SCALE GENOMIC DNA]</scope>
    <source>
        <strain evidence="1 2">KCTC 2396</strain>
    </source>
</reference>
<organism evidence="1 2">
    <name type="scientific">Hahella chejuensis (strain KCTC 2396)</name>
    <dbReference type="NCBI Taxonomy" id="349521"/>
    <lineage>
        <taxon>Bacteria</taxon>
        <taxon>Pseudomonadati</taxon>
        <taxon>Pseudomonadota</taxon>
        <taxon>Gammaproteobacteria</taxon>
        <taxon>Oceanospirillales</taxon>
        <taxon>Hahellaceae</taxon>
        <taxon>Hahella</taxon>
    </lineage>
</organism>
<dbReference type="AlphaFoldDB" id="Q2SI53"/>
<dbReference type="STRING" id="349521.HCH_02897"/>
<evidence type="ECO:0000313" key="1">
    <source>
        <dbReference type="EMBL" id="ABC29671.1"/>
    </source>
</evidence>
<dbReference type="KEGG" id="hch:HCH_02897"/>
<dbReference type="OrthoDB" id="7032972at2"/>
<sequence length="120" mass="12098">MDHAGSETEVYTPDTLLLGGLVSTASGILASGENRTRGTVVGRVTATGELKMAAAAAGDGSEVPIGILGFDVDATSGAATCAYYTGGDFDQAALTWGAGYTDLQKAAAFDKTPITLKTAY</sequence>
<evidence type="ECO:0000313" key="2">
    <source>
        <dbReference type="Proteomes" id="UP000000238"/>
    </source>
</evidence>
<dbReference type="InterPro" id="IPR036630">
    <property type="entry name" value="Head_decoration_D_sf"/>
</dbReference>
<protein>
    <recommendedName>
        <fullName evidence="3">Bacteriophage lambda head decoration protein D</fullName>
    </recommendedName>
</protein>
<evidence type="ECO:0008006" key="3">
    <source>
        <dbReference type="Google" id="ProtNLM"/>
    </source>
</evidence>
<dbReference type="InterPro" id="IPR004195">
    <property type="entry name" value="Head_decoration_D"/>
</dbReference>
<accession>Q2SI53</accession>
<dbReference type="Pfam" id="PF02924">
    <property type="entry name" value="HDPD"/>
    <property type="match status" value="1"/>
</dbReference>
<gene>
    <name evidence="1" type="ordered locus">HCH_02897</name>
</gene>